<dbReference type="SUPFAM" id="SSF81606">
    <property type="entry name" value="PP2C-like"/>
    <property type="match status" value="1"/>
</dbReference>
<sequence length="388" mass="41885">MEPFAELRRLLADVPCAGLDDLPRSVMAVAPALGATEIVVYVIDYNQTFLVPLDEPGVPRRRPLPVEGSLAGRAFTAGRTHRRAGRVGRLWVPLVDGCHRLGVLEIATTGAPGELRDVADELAAVVAQLLISRRAYGDKIERIRRREPMQLAAEIVWSQLPPLSFTAGRAMVTGILEPCYDIGGDVFDYALNGDLLSVALFDAVGHGTEASLLATLCLSAYRNARRCGLDLRDTARSVDKLIHAHRPGTFASAVLAELDCATGALGLVVAGHPAPLLLRGGRLVRELPAPTALPLGLNYLSADGPRVVEEMLHPGDQLLLYTDGVIEARSETGEMFGIDRLVDLVTRALADGLPTPESMRRLVGAILRHQNDRLQDDATALFVEWTPD</sequence>
<proteinExistence type="predicted"/>
<evidence type="ECO:0000313" key="4">
    <source>
        <dbReference type="Proteomes" id="UP000649753"/>
    </source>
</evidence>
<keyword evidence="1" id="KW-0378">Hydrolase</keyword>
<dbReference type="RefSeq" id="WP_318783063.1">
    <property type="nucleotide sequence ID" value="NZ_JADBEB010000001.1"/>
</dbReference>
<evidence type="ECO:0000313" key="3">
    <source>
        <dbReference type="EMBL" id="MBE1485816.1"/>
    </source>
</evidence>
<dbReference type="GO" id="GO:0016791">
    <property type="term" value="F:phosphatase activity"/>
    <property type="evidence" value="ECO:0007669"/>
    <property type="project" value="TreeGrafter"/>
</dbReference>
<feature type="domain" description="PPM-type phosphatase" evidence="2">
    <location>
        <begin position="170"/>
        <end position="385"/>
    </location>
</feature>
<dbReference type="Gene3D" id="3.60.40.10">
    <property type="entry name" value="PPM-type phosphatase domain"/>
    <property type="match status" value="1"/>
</dbReference>
<dbReference type="PANTHER" id="PTHR43156">
    <property type="entry name" value="STAGE II SPORULATION PROTEIN E-RELATED"/>
    <property type="match status" value="1"/>
</dbReference>
<dbReference type="InterPro" id="IPR001932">
    <property type="entry name" value="PPM-type_phosphatase-like_dom"/>
</dbReference>
<accession>A0A927M2Y5</accession>
<dbReference type="Proteomes" id="UP000649753">
    <property type="component" value="Unassembled WGS sequence"/>
</dbReference>
<keyword evidence="4" id="KW-1185">Reference proteome</keyword>
<name>A0A927M2Y5_9ACTN</name>
<dbReference type="AlphaFoldDB" id="A0A927M2Y5"/>
<dbReference type="InterPro" id="IPR052016">
    <property type="entry name" value="Bact_Sigma-Reg"/>
</dbReference>
<dbReference type="PANTHER" id="PTHR43156:SF2">
    <property type="entry name" value="STAGE II SPORULATION PROTEIN E"/>
    <property type="match status" value="1"/>
</dbReference>
<reference evidence="3" key="1">
    <citation type="submission" date="2020-10" db="EMBL/GenBank/DDBJ databases">
        <title>Sequencing the genomes of 1000 actinobacteria strains.</title>
        <authorList>
            <person name="Klenk H.-P."/>
        </authorList>
    </citation>
    <scope>NUCLEOTIDE SEQUENCE</scope>
    <source>
        <strain evidence="3">DSM 46832</strain>
    </source>
</reference>
<dbReference type="EMBL" id="JADBEB010000001">
    <property type="protein sequence ID" value="MBE1485816.1"/>
    <property type="molecule type" value="Genomic_DNA"/>
</dbReference>
<evidence type="ECO:0000256" key="1">
    <source>
        <dbReference type="ARBA" id="ARBA00022801"/>
    </source>
</evidence>
<dbReference type="SMART" id="SM00331">
    <property type="entry name" value="PP2C_SIG"/>
    <property type="match status" value="1"/>
</dbReference>
<organism evidence="3 4">
    <name type="scientific">Plantactinospora soyae</name>
    <dbReference type="NCBI Taxonomy" id="1544732"/>
    <lineage>
        <taxon>Bacteria</taxon>
        <taxon>Bacillati</taxon>
        <taxon>Actinomycetota</taxon>
        <taxon>Actinomycetes</taxon>
        <taxon>Micromonosporales</taxon>
        <taxon>Micromonosporaceae</taxon>
        <taxon>Plantactinospora</taxon>
    </lineage>
</organism>
<dbReference type="Pfam" id="PF07228">
    <property type="entry name" value="SpoIIE"/>
    <property type="match status" value="1"/>
</dbReference>
<protein>
    <recommendedName>
        <fullName evidence="2">PPM-type phosphatase domain-containing protein</fullName>
    </recommendedName>
</protein>
<evidence type="ECO:0000259" key="2">
    <source>
        <dbReference type="SMART" id="SM00331"/>
    </source>
</evidence>
<comment type="caution">
    <text evidence="3">The sequence shown here is derived from an EMBL/GenBank/DDBJ whole genome shotgun (WGS) entry which is preliminary data.</text>
</comment>
<dbReference type="InterPro" id="IPR036457">
    <property type="entry name" value="PPM-type-like_dom_sf"/>
</dbReference>
<gene>
    <name evidence="3" type="ORF">H4W31_001454</name>
</gene>